<feature type="transmembrane region" description="Helical" evidence="1">
    <location>
        <begin position="153"/>
        <end position="181"/>
    </location>
</feature>
<keyword evidence="1" id="KW-0812">Transmembrane</keyword>
<dbReference type="Pfam" id="PF19700">
    <property type="entry name" value="DUF6198"/>
    <property type="match status" value="1"/>
</dbReference>
<feature type="transmembrane region" description="Helical" evidence="1">
    <location>
        <begin position="102"/>
        <end position="124"/>
    </location>
</feature>
<reference evidence="2 3" key="1">
    <citation type="submission" date="2017-02" db="EMBL/GenBank/DDBJ databases">
        <authorList>
            <person name="Peterson S.W."/>
        </authorList>
    </citation>
    <scope>NUCLEOTIDE SEQUENCE [LARGE SCALE GENOMIC DNA]</scope>
    <source>
        <strain evidence="2 3">M1</strain>
    </source>
</reference>
<dbReference type="OrthoDB" id="154912at2"/>
<dbReference type="EMBL" id="FUZT01000007">
    <property type="protein sequence ID" value="SKC76564.1"/>
    <property type="molecule type" value="Genomic_DNA"/>
</dbReference>
<name>A0A1T5LL03_9FIRM</name>
<keyword evidence="1" id="KW-0472">Membrane</keyword>
<accession>A0A1T5LL03</accession>
<dbReference type="PANTHER" id="PTHR40078">
    <property type="entry name" value="INTEGRAL MEMBRANE PROTEIN-RELATED"/>
    <property type="match status" value="1"/>
</dbReference>
<organism evidence="2 3">
    <name type="scientific">Maledivibacter halophilus</name>
    <dbReference type="NCBI Taxonomy" id="36842"/>
    <lineage>
        <taxon>Bacteria</taxon>
        <taxon>Bacillati</taxon>
        <taxon>Bacillota</taxon>
        <taxon>Clostridia</taxon>
        <taxon>Peptostreptococcales</taxon>
        <taxon>Caminicellaceae</taxon>
        <taxon>Maledivibacter</taxon>
    </lineage>
</organism>
<feature type="transmembrane region" description="Helical" evidence="1">
    <location>
        <begin position="45"/>
        <end position="65"/>
    </location>
</feature>
<proteinExistence type="predicted"/>
<dbReference type="AlphaFoldDB" id="A0A1T5LL03"/>
<dbReference type="RefSeq" id="WP_079492685.1">
    <property type="nucleotide sequence ID" value="NZ_FUZT01000007.1"/>
</dbReference>
<evidence type="ECO:0000256" key="1">
    <source>
        <dbReference type="SAM" id="Phobius"/>
    </source>
</evidence>
<dbReference type="PANTHER" id="PTHR40078:SF1">
    <property type="entry name" value="INTEGRAL MEMBRANE PROTEIN"/>
    <property type="match status" value="1"/>
</dbReference>
<gene>
    <name evidence="2" type="ORF">SAMN02194393_03004</name>
</gene>
<evidence type="ECO:0000313" key="3">
    <source>
        <dbReference type="Proteomes" id="UP000190285"/>
    </source>
</evidence>
<feature type="transmembrane region" description="Helical" evidence="1">
    <location>
        <begin position="72"/>
        <end position="90"/>
    </location>
</feature>
<keyword evidence="3" id="KW-1185">Reference proteome</keyword>
<protein>
    <submittedName>
        <fullName evidence="2">Uncharacterized membrane protein YczE</fullName>
    </submittedName>
</protein>
<evidence type="ECO:0000313" key="2">
    <source>
        <dbReference type="EMBL" id="SKC76564.1"/>
    </source>
</evidence>
<keyword evidence="1" id="KW-1133">Transmembrane helix</keyword>
<dbReference type="Proteomes" id="UP000190285">
    <property type="component" value="Unassembled WGS sequence"/>
</dbReference>
<dbReference type="InterPro" id="IPR038750">
    <property type="entry name" value="YczE/YyaS-like"/>
</dbReference>
<sequence>MVILKRLLTVFIGVYFIGLGIAIEIKGNLGINALTLFCEGLGKKINVSLGTASIMLLTIIPLILFFIDKRRIGIGTFVNGIVTGFLIDFHSRLFSYFTVDSILIRFILMLSGVIITGIGIGIYINAQLGEAGIDAIMVLLADRLKTQIKYVRIVIDIVLVILGFLMGGSLGISTFVSMVLYGVVIDKTLSAIHNIKTKSKVSV</sequence>
<dbReference type="STRING" id="36842.SAMN02194393_03004"/>
<feature type="transmembrane region" description="Helical" evidence="1">
    <location>
        <begin position="7"/>
        <end position="25"/>
    </location>
</feature>